<evidence type="ECO:0000313" key="3">
    <source>
        <dbReference type="Proteomes" id="UP000234323"/>
    </source>
</evidence>
<evidence type="ECO:0000256" key="1">
    <source>
        <dbReference type="SAM" id="MobiDB-lite"/>
    </source>
</evidence>
<feature type="compositionally biased region" description="Basic and acidic residues" evidence="1">
    <location>
        <begin position="1"/>
        <end position="18"/>
    </location>
</feature>
<keyword evidence="3" id="KW-1185">Reference proteome</keyword>
<gene>
    <name evidence="2" type="ORF">RhiirA4_467176</name>
</gene>
<comment type="caution">
    <text evidence="2">The sequence shown here is derived from an EMBL/GenBank/DDBJ whole genome shotgun (WGS) entry which is preliminary data.</text>
</comment>
<proteinExistence type="predicted"/>
<sequence length="121" mass="13692">MNAEDGNIKLKEKLKSSQEAEANDPIAIQLKWERRKAKKSESEARRKEKKAAKAQKELLKAQRKAELAASASKSKQIMNTVSRDIAILTSHRHQLPIVNLTCSQTGFLRHHSLTPLMRPLL</sequence>
<organism evidence="2 3">
    <name type="scientific">Rhizophagus irregularis</name>
    <dbReference type="NCBI Taxonomy" id="588596"/>
    <lineage>
        <taxon>Eukaryota</taxon>
        <taxon>Fungi</taxon>
        <taxon>Fungi incertae sedis</taxon>
        <taxon>Mucoromycota</taxon>
        <taxon>Glomeromycotina</taxon>
        <taxon>Glomeromycetes</taxon>
        <taxon>Glomerales</taxon>
        <taxon>Glomeraceae</taxon>
        <taxon>Rhizophagus</taxon>
    </lineage>
</organism>
<dbReference type="Proteomes" id="UP000234323">
    <property type="component" value="Unassembled WGS sequence"/>
</dbReference>
<reference evidence="2 3" key="1">
    <citation type="submission" date="2015-10" db="EMBL/GenBank/DDBJ databases">
        <title>Genome analyses suggest a sexual origin of heterokaryosis in a supposedly ancient asexual fungus.</title>
        <authorList>
            <person name="Ropars J."/>
            <person name="Sedzielewska K."/>
            <person name="Noel J."/>
            <person name="Charron P."/>
            <person name="Farinelli L."/>
            <person name="Marton T."/>
            <person name="Kruger M."/>
            <person name="Pelin A."/>
            <person name="Brachmann A."/>
            <person name="Corradi N."/>
        </authorList>
    </citation>
    <scope>NUCLEOTIDE SEQUENCE [LARGE SCALE GENOMIC DNA]</scope>
    <source>
        <strain evidence="2 3">A4</strain>
    </source>
</reference>
<dbReference type="AlphaFoldDB" id="A0A2I1GVE5"/>
<name>A0A2I1GVE5_9GLOM</name>
<feature type="compositionally biased region" description="Basic and acidic residues" evidence="1">
    <location>
        <begin position="54"/>
        <end position="66"/>
    </location>
</feature>
<evidence type="ECO:0000313" key="2">
    <source>
        <dbReference type="EMBL" id="PKY50613.1"/>
    </source>
</evidence>
<protein>
    <submittedName>
        <fullName evidence="2">Uncharacterized protein</fullName>
    </submittedName>
</protein>
<accession>A0A2I1GVE5</accession>
<feature type="region of interest" description="Disordered" evidence="1">
    <location>
        <begin position="1"/>
        <end position="74"/>
    </location>
</feature>
<dbReference type="EMBL" id="LLXI01000895">
    <property type="protein sequence ID" value="PKY50613.1"/>
    <property type="molecule type" value="Genomic_DNA"/>
</dbReference>